<feature type="domain" description="DUF5817" evidence="3">
    <location>
        <begin position="122"/>
        <end position="175"/>
    </location>
</feature>
<dbReference type="Proteomes" id="UP001596333">
    <property type="component" value="Unassembled WGS sequence"/>
</dbReference>
<evidence type="ECO:0000313" key="4">
    <source>
        <dbReference type="EMBL" id="MFC6888916.1"/>
    </source>
</evidence>
<dbReference type="Gene3D" id="3.90.820.10">
    <property type="entry name" value="Structural Genomics, Unknown Function 30-nov-00 1gh9 Mol_id"/>
    <property type="match status" value="1"/>
</dbReference>
<dbReference type="Pfam" id="PF19134">
    <property type="entry name" value="DUF5817"/>
    <property type="match status" value="1"/>
</dbReference>
<proteinExistence type="predicted"/>
<organism evidence="4 5">
    <name type="scientific">Halorubrum trueperi</name>
    <dbReference type="NCBI Taxonomy" id="2004704"/>
    <lineage>
        <taxon>Archaea</taxon>
        <taxon>Methanobacteriati</taxon>
        <taxon>Methanobacteriota</taxon>
        <taxon>Stenosarchaea group</taxon>
        <taxon>Halobacteria</taxon>
        <taxon>Halobacteriales</taxon>
        <taxon>Haloferacaceae</taxon>
        <taxon>Halorubrum</taxon>
    </lineage>
</organism>
<sequence length="176" mass="18947">MYAVVGCNECAAMWLLSDPRTSDGATCPRCQKTHQTAKLKRFFESEDRAAAREARAALLAKKRGESAAFDEIAHVSELESAVDDAGVDDREYLESSGIDVDAVESAGDRAEGGGSGSRSRTEVVRDAVAAADQPTEENVVARASERGIPADTAREILTKLARRGELSESRGRYRVL</sequence>
<reference evidence="4 5" key="1">
    <citation type="journal article" date="2019" name="Int. J. Syst. Evol. Microbiol.">
        <title>The Global Catalogue of Microorganisms (GCM) 10K type strain sequencing project: providing services to taxonomists for standard genome sequencing and annotation.</title>
        <authorList>
            <consortium name="The Broad Institute Genomics Platform"/>
            <consortium name="The Broad Institute Genome Sequencing Center for Infectious Disease"/>
            <person name="Wu L."/>
            <person name="Ma J."/>
        </authorList>
    </citation>
    <scope>NUCLEOTIDE SEQUENCE [LARGE SCALE GENOMIC DNA]</scope>
    <source>
        <strain evidence="4 5">Y73</strain>
    </source>
</reference>
<feature type="domain" description="DUF5817" evidence="2">
    <location>
        <begin position="2"/>
        <end position="60"/>
    </location>
</feature>
<accession>A0ABD5UHZ3</accession>
<dbReference type="InterPro" id="IPR043855">
    <property type="entry name" value="DUF5817"/>
</dbReference>
<feature type="region of interest" description="Disordered" evidence="1">
    <location>
        <begin position="101"/>
        <end position="122"/>
    </location>
</feature>
<evidence type="ECO:0000256" key="1">
    <source>
        <dbReference type="SAM" id="MobiDB-lite"/>
    </source>
</evidence>
<dbReference type="Pfam" id="PF22798">
    <property type="entry name" value="DUF5817_CT"/>
    <property type="match status" value="1"/>
</dbReference>
<dbReference type="InterPro" id="IPR053849">
    <property type="entry name" value="DUF5817_C"/>
</dbReference>
<dbReference type="Gene3D" id="1.10.10.10">
    <property type="entry name" value="Winged helix-like DNA-binding domain superfamily/Winged helix DNA-binding domain"/>
    <property type="match status" value="1"/>
</dbReference>
<gene>
    <name evidence="4" type="ORF">ACFQEY_07825</name>
</gene>
<dbReference type="InterPro" id="IPR036388">
    <property type="entry name" value="WH-like_DNA-bd_sf"/>
</dbReference>
<evidence type="ECO:0000259" key="2">
    <source>
        <dbReference type="Pfam" id="PF19134"/>
    </source>
</evidence>
<dbReference type="RefSeq" id="WP_379766793.1">
    <property type="nucleotide sequence ID" value="NZ_JBHSXI010000009.1"/>
</dbReference>
<evidence type="ECO:0000259" key="3">
    <source>
        <dbReference type="Pfam" id="PF22798"/>
    </source>
</evidence>
<evidence type="ECO:0000313" key="5">
    <source>
        <dbReference type="Proteomes" id="UP001596333"/>
    </source>
</evidence>
<comment type="caution">
    <text evidence="4">The sequence shown here is derived from an EMBL/GenBank/DDBJ whole genome shotgun (WGS) entry which is preliminary data.</text>
</comment>
<name>A0ABD5UHZ3_9EURY</name>
<keyword evidence="5" id="KW-1185">Reference proteome</keyword>
<dbReference type="EMBL" id="JBHSXI010000009">
    <property type="protein sequence ID" value="MFC6888916.1"/>
    <property type="molecule type" value="Genomic_DNA"/>
</dbReference>
<dbReference type="AlphaFoldDB" id="A0ABD5UHZ3"/>
<protein>
    <submittedName>
        <fullName evidence="4">DUF5817 domain-containing protein</fullName>
    </submittedName>
</protein>